<name>A0A563U5G3_9SPHI</name>
<feature type="transmembrane region" description="Helical" evidence="1">
    <location>
        <begin position="274"/>
        <end position="295"/>
    </location>
</feature>
<dbReference type="RefSeq" id="WP_146382822.1">
    <property type="nucleotide sequence ID" value="NZ_VOEJ01000007.1"/>
</dbReference>
<feature type="transmembrane region" description="Helical" evidence="1">
    <location>
        <begin position="92"/>
        <end position="110"/>
    </location>
</feature>
<dbReference type="EMBL" id="VOEJ01000007">
    <property type="protein sequence ID" value="TWR26542.1"/>
    <property type="molecule type" value="Genomic_DNA"/>
</dbReference>
<dbReference type="Proteomes" id="UP000320042">
    <property type="component" value="Unassembled WGS sequence"/>
</dbReference>
<dbReference type="PANTHER" id="PTHR43044:SF1">
    <property type="entry name" value="QUINOL:CYTOCHROME C OXIDOREDUCTASE QUINONE-BINDING SUBUNIT 2"/>
    <property type="match status" value="1"/>
</dbReference>
<feature type="transmembrane region" description="Helical" evidence="1">
    <location>
        <begin position="379"/>
        <end position="397"/>
    </location>
</feature>
<evidence type="ECO:0000256" key="1">
    <source>
        <dbReference type="SAM" id="Phobius"/>
    </source>
</evidence>
<organism evidence="2 3">
    <name type="scientific">Mucilaginibacter pallidiroseus</name>
    <dbReference type="NCBI Taxonomy" id="2599295"/>
    <lineage>
        <taxon>Bacteria</taxon>
        <taxon>Pseudomonadati</taxon>
        <taxon>Bacteroidota</taxon>
        <taxon>Sphingobacteriia</taxon>
        <taxon>Sphingobacteriales</taxon>
        <taxon>Sphingobacteriaceae</taxon>
        <taxon>Mucilaginibacter</taxon>
    </lineage>
</organism>
<dbReference type="AlphaFoldDB" id="A0A563U5G3"/>
<keyword evidence="1" id="KW-1133">Transmembrane helix</keyword>
<evidence type="ECO:0000313" key="3">
    <source>
        <dbReference type="Proteomes" id="UP000320042"/>
    </source>
</evidence>
<feature type="transmembrane region" description="Helical" evidence="1">
    <location>
        <begin position="315"/>
        <end position="332"/>
    </location>
</feature>
<feature type="transmembrane region" description="Helical" evidence="1">
    <location>
        <begin position="344"/>
        <end position="363"/>
    </location>
</feature>
<feature type="transmembrane region" description="Helical" evidence="1">
    <location>
        <begin position="232"/>
        <end position="254"/>
    </location>
</feature>
<dbReference type="OrthoDB" id="140980at2"/>
<accession>A0A563U5G3</accession>
<proteinExistence type="predicted"/>
<feature type="transmembrane region" description="Helical" evidence="1">
    <location>
        <begin position="50"/>
        <end position="72"/>
    </location>
</feature>
<keyword evidence="3" id="KW-1185">Reference proteome</keyword>
<dbReference type="PANTHER" id="PTHR43044">
    <property type="match status" value="1"/>
</dbReference>
<feature type="transmembrane region" description="Helical" evidence="1">
    <location>
        <begin position="158"/>
        <end position="178"/>
    </location>
</feature>
<protein>
    <submittedName>
        <fullName evidence="2">Quinol:cytochrome C oxidoreductase</fullName>
    </submittedName>
</protein>
<evidence type="ECO:0000313" key="2">
    <source>
        <dbReference type="EMBL" id="TWR26542.1"/>
    </source>
</evidence>
<reference evidence="2 3" key="1">
    <citation type="submission" date="2019-07" db="EMBL/GenBank/DDBJ databases">
        <authorList>
            <person name="Kim J."/>
        </authorList>
    </citation>
    <scope>NUCLEOTIDE SEQUENCE [LARGE SCALE GENOMIC DNA]</scope>
    <source>
        <strain evidence="3">dk17</strain>
    </source>
</reference>
<gene>
    <name evidence="2" type="ORF">FPZ43_15425</name>
</gene>
<comment type="caution">
    <text evidence="2">The sequence shown here is derived from an EMBL/GenBank/DDBJ whole genome shotgun (WGS) entry which is preliminary data.</text>
</comment>
<keyword evidence="1" id="KW-0472">Membrane</keyword>
<sequence length="419" mass="48245">MKTHNSIEERYEFAGSAKTWSLGAIVIGLVAIAIGFILGGEHVQRMFSNLLLMSYWFVCICTAGVFFCAYQYVAQAGWSASLIRVPQAFAKVLPIASVIMLIIVGAGLYFKHEVVEHGITEKVPYLYAHWATHGLTIPGSENFDPIIFGKKGFLNIPFFYGALVVMLGAYSFFGYKMAKFSEAEDTEGGMFNYDQSFKYACIFLVIFGFTFPIFAFGAIMSLEAHWFSTMFGWYNLAAMHVSGLSIMALVIILLRKKGYMHWVTENHMHDFGKLIFGFSIFWCYVWFAQFFLTWYANMPEESVYFYIRWEPEYKFWFWLNIVINFLAPLLLLMSRDAKRLTNRMMWTCIVLIAGHWLDYYLMIMPGTVKEHRGFSVEEIGTFVAFGGMFTFLMLSKLSKAESLIPKKHPFLDESLHHHI</sequence>
<feature type="transmembrane region" description="Helical" evidence="1">
    <location>
        <begin position="199"/>
        <end position="220"/>
    </location>
</feature>
<feature type="transmembrane region" description="Helical" evidence="1">
    <location>
        <begin position="20"/>
        <end position="38"/>
    </location>
</feature>
<keyword evidence="1" id="KW-0812">Transmembrane</keyword>